<dbReference type="AlphaFoldDB" id="A0A9X3CU89"/>
<dbReference type="RefSeq" id="WP_266067983.1">
    <property type="nucleotide sequence ID" value="NZ_JAPJDA010000002.1"/>
</dbReference>
<gene>
    <name evidence="1" type="ORF">OQ279_01460</name>
</gene>
<organism evidence="1 2">
    <name type="scientific">Salinimicrobium profundisediminis</name>
    <dbReference type="NCBI Taxonomy" id="2994553"/>
    <lineage>
        <taxon>Bacteria</taxon>
        <taxon>Pseudomonadati</taxon>
        <taxon>Bacteroidota</taxon>
        <taxon>Flavobacteriia</taxon>
        <taxon>Flavobacteriales</taxon>
        <taxon>Flavobacteriaceae</taxon>
        <taxon>Salinimicrobium</taxon>
    </lineage>
</organism>
<name>A0A9X3CU89_9FLAO</name>
<proteinExistence type="predicted"/>
<accession>A0A9X3CU89</accession>
<sequence>MVPFEDYPASRNPDYEIGSNSRIYGLEISATLNYKSIIGIGAGIGSENLLLENENIEYLPVFLEVTPFPAANPKKGFASFSGRVGTHLGDLDKKGIYLRADLGYYIPLIDHITLYFKVLFTHQTLYKSFPDIERLSNKYSFNGIGFGFGLEFYL</sequence>
<dbReference type="EMBL" id="JAPJDA010000002">
    <property type="protein sequence ID" value="MCX2836804.1"/>
    <property type="molecule type" value="Genomic_DNA"/>
</dbReference>
<dbReference type="Proteomes" id="UP001148482">
    <property type="component" value="Unassembled WGS sequence"/>
</dbReference>
<keyword evidence="2" id="KW-1185">Reference proteome</keyword>
<evidence type="ECO:0000313" key="1">
    <source>
        <dbReference type="EMBL" id="MCX2836804.1"/>
    </source>
</evidence>
<reference evidence="1" key="1">
    <citation type="submission" date="2022-11" db="EMBL/GenBank/DDBJ databases">
        <title>Salinimicrobium profundisediminis sp. nov., isolated from deep-sea sediment of the Mariana Trench.</title>
        <authorList>
            <person name="Fu H."/>
        </authorList>
    </citation>
    <scope>NUCLEOTIDE SEQUENCE</scope>
    <source>
        <strain evidence="1">MT39</strain>
    </source>
</reference>
<protein>
    <submittedName>
        <fullName evidence="1">Uncharacterized protein</fullName>
    </submittedName>
</protein>
<comment type="caution">
    <text evidence="1">The sequence shown here is derived from an EMBL/GenBank/DDBJ whole genome shotgun (WGS) entry which is preliminary data.</text>
</comment>
<evidence type="ECO:0000313" key="2">
    <source>
        <dbReference type="Proteomes" id="UP001148482"/>
    </source>
</evidence>